<sequence length="286" mass="32782">MKLSAIIVTYFPEMDELVKNIISCINDVDKIIIWENTPSASLKEAKELAVFKEKLVFSGTGENVGIASALNYGVNWSIENDYTHILTLDQDSYFEDGVLTKYKDLVEQQTDKKIGIFGINPISGGHYLYEPAHEIKEVADTITSGSIIPLHIFRECGLFMDELFIDAVDYEFCYRINKLKGYKTVVFTDIVLKHKVGYVTKSKWGFKTDNYSAFRTYFIVRNHIIIWKRYPDIFPRSYKKVLIKTHIASRVVKVIIAESDKVKKIKAIIIGAIHGLKGKLGYYKIR</sequence>
<keyword evidence="2" id="KW-1185">Reference proteome</keyword>
<dbReference type="Proteomes" id="UP001589828">
    <property type="component" value="Unassembled WGS sequence"/>
</dbReference>
<evidence type="ECO:0000313" key="1">
    <source>
        <dbReference type="EMBL" id="MFC0514811.1"/>
    </source>
</evidence>
<gene>
    <name evidence="1" type="ORF">ACFFGT_11400</name>
</gene>
<dbReference type="SUPFAM" id="SSF53448">
    <property type="entry name" value="Nucleotide-diphospho-sugar transferases"/>
    <property type="match status" value="1"/>
</dbReference>
<dbReference type="InterPro" id="IPR029044">
    <property type="entry name" value="Nucleotide-diphossugar_trans"/>
</dbReference>
<evidence type="ECO:0000313" key="2">
    <source>
        <dbReference type="Proteomes" id="UP001589828"/>
    </source>
</evidence>
<protein>
    <submittedName>
        <fullName evidence="1">Glycosyltransferase family 2 protein</fullName>
    </submittedName>
</protein>
<dbReference type="CDD" id="cd02526">
    <property type="entry name" value="GT2_RfbF_like"/>
    <property type="match status" value="1"/>
</dbReference>
<comment type="caution">
    <text evidence="1">The sequence shown here is derived from an EMBL/GenBank/DDBJ whole genome shotgun (WGS) entry which is preliminary data.</text>
</comment>
<proteinExistence type="predicted"/>
<dbReference type="RefSeq" id="WP_377022654.1">
    <property type="nucleotide sequence ID" value="NZ_JBHLTS010000021.1"/>
</dbReference>
<organism evidence="1 2">
    <name type="scientific">Mucilaginibacter angelicae</name>
    <dbReference type="NCBI Taxonomy" id="869718"/>
    <lineage>
        <taxon>Bacteria</taxon>
        <taxon>Pseudomonadati</taxon>
        <taxon>Bacteroidota</taxon>
        <taxon>Sphingobacteriia</taxon>
        <taxon>Sphingobacteriales</taxon>
        <taxon>Sphingobacteriaceae</taxon>
        <taxon>Mucilaginibacter</taxon>
    </lineage>
</organism>
<accession>A0ABV6L5U9</accession>
<reference evidence="1 2" key="1">
    <citation type="submission" date="2024-09" db="EMBL/GenBank/DDBJ databases">
        <authorList>
            <person name="Sun Q."/>
            <person name="Mori K."/>
        </authorList>
    </citation>
    <scope>NUCLEOTIDE SEQUENCE [LARGE SCALE GENOMIC DNA]</scope>
    <source>
        <strain evidence="1 2">NCAIM B.02415</strain>
    </source>
</reference>
<dbReference type="EMBL" id="JBHLTS010000021">
    <property type="protein sequence ID" value="MFC0514811.1"/>
    <property type="molecule type" value="Genomic_DNA"/>
</dbReference>
<dbReference type="Gene3D" id="3.90.550.10">
    <property type="entry name" value="Spore Coat Polysaccharide Biosynthesis Protein SpsA, Chain A"/>
    <property type="match status" value="1"/>
</dbReference>
<name>A0ABV6L5U9_9SPHI</name>